<dbReference type="Pfam" id="PF17267">
    <property type="entry name" value="DUF5333"/>
    <property type="match status" value="1"/>
</dbReference>
<protein>
    <recommendedName>
        <fullName evidence="4">DUF5333 domain-containing protein</fullName>
    </recommendedName>
</protein>
<organism evidence="2 3">
    <name type="scientific">Rhodovulum strictum</name>
    <dbReference type="NCBI Taxonomy" id="58314"/>
    <lineage>
        <taxon>Bacteria</taxon>
        <taxon>Pseudomonadati</taxon>
        <taxon>Pseudomonadota</taxon>
        <taxon>Alphaproteobacteria</taxon>
        <taxon>Rhodobacterales</taxon>
        <taxon>Paracoccaceae</taxon>
        <taxon>Rhodovulum</taxon>
    </lineage>
</organism>
<dbReference type="RefSeq" id="WP_153747299.1">
    <property type="nucleotide sequence ID" value="NZ_BAAADI010000006.1"/>
</dbReference>
<keyword evidence="1" id="KW-0732">Signal</keyword>
<evidence type="ECO:0000256" key="1">
    <source>
        <dbReference type="SAM" id="SignalP"/>
    </source>
</evidence>
<dbReference type="EMBL" id="WJPO01000003">
    <property type="protein sequence ID" value="MRH19978.1"/>
    <property type="molecule type" value="Genomic_DNA"/>
</dbReference>
<evidence type="ECO:0008006" key="4">
    <source>
        <dbReference type="Google" id="ProtNLM"/>
    </source>
</evidence>
<name>A0A844BBG0_9RHOB</name>
<feature type="signal peptide" evidence="1">
    <location>
        <begin position="1"/>
        <end position="20"/>
    </location>
</feature>
<comment type="caution">
    <text evidence="2">The sequence shown here is derived from an EMBL/GenBank/DDBJ whole genome shotgun (WGS) entry which is preliminary data.</text>
</comment>
<accession>A0A844BBG0</accession>
<dbReference type="OrthoDB" id="7658992at2"/>
<dbReference type="Proteomes" id="UP000466730">
    <property type="component" value="Unassembled WGS sequence"/>
</dbReference>
<reference evidence="2 3" key="1">
    <citation type="submission" date="2019-11" db="EMBL/GenBank/DDBJ databases">
        <title>Draft Whole-Genome sequence of the marine photosynthetic bacterium Rhodovulum strictum DSM 11289.</title>
        <authorList>
            <person name="Kyndt J.A."/>
            <person name="Meyer T.E."/>
        </authorList>
    </citation>
    <scope>NUCLEOTIDE SEQUENCE [LARGE SCALE GENOMIC DNA]</scope>
    <source>
        <strain evidence="2 3">DSM 11289</strain>
    </source>
</reference>
<evidence type="ECO:0000313" key="2">
    <source>
        <dbReference type="EMBL" id="MRH19978.1"/>
    </source>
</evidence>
<evidence type="ECO:0000313" key="3">
    <source>
        <dbReference type="Proteomes" id="UP000466730"/>
    </source>
</evidence>
<dbReference type="InterPro" id="IPR020349">
    <property type="entry name" value="Uncharacterised_14.7kDa"/>
</dbReference>
<gene>
    <name evidence="2" type="ORF">GH815_03140</name>
</gene>
<sequence>MRPILSAVLAVLMATGTVHAAEARPPLREHAEVNRGLTVIAIADMIRKNCDSIEPRMVRAYGYMRELKRVASAAGYSDREIDTYVSDKAEKKRIEDSARAWLVARGVRPGEGASYCPVGRTEIARNSQVGVLLRAR</sequence>
<feature type="chain" id="PRO_5032310836" description="DUF5333 domain-containing protein" evidence="1">
    <location>
        <begin position="21"/>
        <end position="136"/>
    </location>
</feature>
<proteinExistence type="predicted"/>
<dbReference type="AlphaFoldDB" id="A0A844BBG0"/>
<keyword evidence="3" id="KW-1185">Reference proteome</keyword>